<evidence type="ECO:0000313" key="8">
    <source>
        <dbReference type="Proteomes" id="UP000650833"/>
    </source>
</evidence>
<proteinExistence type="predicted"/>
<dbReference type="PROSITE" id="PS51136">
    <property type="entry name" value="WAC"/>
    <property type="match status" value="1"/>
</dbReference>
<feature type="region of interest" description="Disordered" evidence="4">
    <location>
        <begin position="292"/>
        <end position="331"/>
    </location>
</feature>
<accession>A0A8H7QRT7</accession>
<dbReference type="GO" id="GO:0000785">
    <property type="term" value="C:chromatin"/>
    <property type="evidence" value="ECO:0007669"/>
    <property type="project" value="UniProtKB-ARBA"/>
</dbReference>
<dbReference type="PANTHER" id="PTHR32075">
    <property type="entry name" value="ISWI CHROMATIN-REMODELING COMPLEX SUBUNIT YPL216W-RELATED"/>
    <property type="match status" value="1"/>
</dbReference>
<dbReference type="Pfam" id="PF10537">
    <property type="entry name" value="WAC_Acf1_DNA_bd"/>
    <property type="match status" value="1"/>
</dbReference>
<dbReference type="AlphaFoldDB" id="A0A8H7QRT7"/>
<organism evidence="7 8">
    <name type="scientific">Mucor plumbeus</name>
    <dbReference type="NCBI Taxonomy" id="97098"/>
    <lineage>
        <taxon>Eukaryota</taxon>
        <taxon>Fungi</taxon>
        <taxon>Fungi incertae sedis</taxon>
        <taxon>Mucoromycota</taxon>
        <taxon>Mucoromycotina</taxon>
        <taxon>Mucoromycetes</taxon>
        <taxon>Mucorales</taxon>
        <taxon>Mucorineae</taxon>
        <taxon>Mucoraceae</taxon>
        <taxon>Mucor</taxon>
    </lineage>
</organism>
<dbReference type="Pfam" id="PF02791">
    <property type="entry name" value="DDT"/>
    <property type="match status" value="1"/>
</dbReference>
<dbReference type="InterPro" id="IPR013136">
    <property type="entry name" value="WSTF_Acf1_Cbp146"/>
</dbReference>
<dbReference type="InterPro" id="IPR028941">
    <property type="entry name" value="WHIM2_dom"/>
</dbReference>
<feature type="domain" description="DDT" evidence="5">
    <location>
        <begin position="340"/>
        <end position="400"/>
    </location>
</feature>
<evidence type="ECO:0000259" key="6">
    <source>
        <dbReference type="PROSITE" id="PS51136"/>
    </source>
</evidence>
<reference evidence="7" key="1">
    <citation type="submission" date="2020-12" db="EMBL/GenBank/DDBJ databases">
        <title>Metabolic potential, ecology and presence of endohyphal bacteria is reflected in genomic diversity of Mucoromycotina.</title>
        <authorList>
            <person name="Muszewska A."/>
            <person name="Okrasinska A."/>
            <person name="Steczkiewicz K."/>
            <person name="Drgas O."/>
            <person name="Orlowska M."/>
            <person name="Perlinska-Lenart U."/>
            <person name="Aleksandrzak-Piekarczyk T."/>
            <person name="Szatraj K."/>
            <person name="Zielenkiewicz U."/>
            <person name="Pilsyk S."/>
            <person name="Malc E."/>
            <person name="Mieczkowski P."/>
            <person name="Kruszewska J.S."/>
            <person name="Biernat P."/>
            <person name="Pawlowska J."/>
        </authorList>
    </citation>
    <scope>NUCLEOTIDE SEQUENCE</scope>
    <source>
        <strain evidence="7">CBS 226.32</strain>
    </source>
</reference>
<evidence type="ECO:0000256" key="4">
    <source>
        <dbReference type="SAM" id="MobiDB-lite"/>
    </source>
</evidence>
<evidence type="ECO:0000259" key="5">
    <source>
        <dbReference type="PROSITE" id="PS50827"/>
    </source>
</evidence>
<dbReference type="Proteomes" id="UP000650833">
    <property type="component" value="Unassembled WGS sequence"/>
</dbReference>
<dbReference type="Pfam" id="PF15613">
    <property type="entry name" value="WSD"/>
    <property type="match status" value="1"/>
</dbReference>
<comment type="caution">
    <text evidence="7">The sequence shown here is derived from an EMBL/GenBank/DDBJ whole genome shotgun (WGS) entry which is preliminary data.</text>
</comment>
<evidence type="ECO:0000313" key="7">
    <source>
        <dbReference type="EMBL" id="KAG2196620.1"/>
    </source>
</evidence>
<evidence type="ECO:0000256" key="1">
    <source>
        <dbReference type="ARBA" id="ARBA00004123"/>
    </source>
</evidence>
<dbReference type="PANTHER" id="PTHR32075:SF6">
    <property type="entry name" value="ISWI CHROMATIN-REMODELING COMPLEX SUBUNIT YPL216W-RELATED"/>
    <property type="match status" value="1"/>
</dbReference>
<dbReference type="InterPro" id="IPR018501">
    <property type="entry name" value="DDT_dom"/>
</dbReference>
<feature type="compositionally biased region" description="Basic and acidic residues" evidence="4">
    <location>
        <begin position="602"/>
        <end position="621"/>
    </location>
</feature>
<dbReference type="GO" id="GO:0005634">
    <property type="term" value="C:nucleus"/>
    <property type="evidence" value="ECO:0007669"/>
    <property type="project" value="UniProtKB-SubCell"/>
</dbReference>
<name>A0A8H7QRT7_9FUNG</name>
<sequence length="914" mass="105720">MPLLKRKRFAPIDTPSYDADSKESRNTIVWFSPLTKEIFTNYSEYLKRTSLYKKSIWQCASSGKSNLTYKEAMESEKHDKDRVQEKIPELLQKRVLEHIQFSTARLENVIEEAYQYFVNRYTPGEIIHCLWDDNIAYNAKILELSEKPQDDIENDLVPDRTYYKVQLIDENLEGIDQEDCIKVVGDNRIKRDRYAFSKNLLRKFIREYASKDTYIGAPWVVKPEVAKRFGINQELPEKLQKAKDFAYSKSRKKRKEAATVATNGNNSKEEIEVNDARRIETAVKYPIEDLNVPTYRRDPNGTGSLTDMTPGTEGANSDVQNPTGGMPPRPTPNYQSTVPADCIGSFLMVWSFLGNFSQPLKLSPFSLDDFENALRYDSPTSILTESNIALLNAVIVQRDRLKKESLGHGPIAMAANISLYGTGYLASRATTPIAARPQILSHDPSSQYNSEDEDDQHNIWKVHQSVQKRVSTVERGCGSAAVEIVSLNWDHGTVDTEAERYGWEDILIGFINQLAPIEQLPDLDRILNMLVPSANSTLEEREQAYSSLSLRDKIILFELLINVANESFVIKNYLDECQDQLTELRKQKIDLSRERKRIQAEKLELEDKHNGEIQTENHDLGGESDSEDDASDNEDSALLKAQRKADHISRLESRQEAMKRRQAEREEQETKRIKLHHLQREEQRARQLRNEARRKLDEEERMMHRNEEQVERDMRKYSVNRIKPLGRDKFYNRYYYLDDIGGTLVHGSGKLYVQSPSDTDLMVLQERDVIESIDTKATLPCGRGGGVKFVTQLMKEQGLVKEAEFFENRVEKLKQNKADPLDEWWQTYDEPEDIQKLIEWLNPKGVREFRLRRELEKQMDNLTIGMRNRVSDQLVSNSRLETLQRRSTRHKTTTLVPQYPPGSWLAYTNKLAFP</sequence>
<dbReference type="OrthoDB" id="332390at2759"/>
<evidence type="ECO:0008006" key="9">
    <source>
        <dbReference type="Google" id="ProtNLM"/>
    </source>
</evidence>
<dbReference type="PROSITE" id="PS50827">
    <property type="entry name" value="DDT"/>
    <property type="match status" value="1"/>
</dbReference>
<feature type="compositionally biased region" description="Acidic residues" evidence="4">
    <location>
        <begin position="622"/>
        <end position="635"/>
    </location>
</feature>
<dbReference type="SMART" id="SM00571">
    <property type="entry name" value="DDT"/>
    <property type="match status" value="1"/>
</dbReference>
<dbReference type="GO" id="GO:0000781">
    <property type="term" value="C:chromosome, telomeric region"/>
    <property type="evidence" value="ECO:0007669"/>
    <property type="project" value="GOC"/>
</dbReference>
<gene>
    <name evidence="7" type="ORF">INT46_001984</name>
</gene>
<comment type="subcellular location">
    <subcellularLocation>
        <location evidence="1 3">Nucleus</location>
    </subcellularLocation>
</comment>
<evidence type="ECO:0000256" key="2">
    <source>
        <dbReference type="ARBA" id="ARBA00023242"/>
    </source>
</evidence>
<feature type="domain" description="WAC" evidence="6">
    <location>
        <begin position="27"/>
        <end position="134"/>
    </location>
</feature>
<keyword evidence="8" id="KW-1185">Reference proteome</keyword>
<feature type="region of interest" description="Disordered" evidence="4">
    <location>
        <begin position="602"/>
        <end position="686"/>
    </location>
</feature>
<feature type="compositionally biased region" description="Basic and acidic residues" evidence="4">
    <location>
        <begin position="643"/>
        <end position="686"/>
    </location>
</feature>
<feature type="compositionally biased region" description="Polar residues" evidence="4">
    <location>
        <begin position="301"/>
        <end position="323"/>
    </location>
</feature>
<dbReference type="EMBL" id="JAEPRC010000467">
    <property type="protein sequence ID" value="KAG2196620.1"/>
    <property type="molecule type" value="Genomic_DNA"/>
</dbReference>
<evidence type="ECO:0000256" key="3">
    <source>
        <dbReference type="PROSITE-ProRule" id="PRU00475"/>
    </source>
</evidence>
<dbReference type="GO" id="GO:0031509">
    <property type="term" value="P:subtelomeric heterochromatin formation"/>
    <property type="evidence" value="ECO:0007669"/>
    <property type="project" value="TreeGrafter"/>
</dbReference>
<protein>
    <recommendedName>
        <fullName evidence="9">Imitation switch two complex protein 1</fullName>
    </recommendedName>
</protein>
<keyword evidence="2 3" id="KW-0539">Nucleus</keyword>